<dbReference type="Pfam" id="PF00144">
    <property type="entry name" value="Beta-lactamase"/>
    <property type="match status" value="1"/>
</dbReference>
<name>A0A0P1FGM0_THAGE</name>
<dbReference type="STRING" id="53501.SAMN04488043_101440"/>
<dbReference type="AlphaFoldDB" id="A0A0P1FGM0"/>
<dbReference type="EC" id="3.4.16.4" evidence="2"/>
<dbReference type="Gene3D" id="3.40.710.10">
    <property type="entry name" value="DD-peptidase/beta-lactamase superfamily"/>
    <property type="match status" value="1"/>
</dbReference>
<keyword evidence="2" id="KW-0645">Protease</keyword>
<accession>A0A0P1FGM0</accession>
<gene>
    <name evidence="2" type="ORF">TG4357_02820</name>
</gene>
<protein>
    <submittedName>
        <fullName evidence="2">D-alanyl-D-alanine carboxypeptidase</fullName>
        <ecNumber evidence="2">3.4.16.4</ecNumber>
    </submittedName>
</protein>
<evidence type="ECO:0000313" key="2">
    <source>
        <dbReference type="EMBL" id="CUH67112.1"/>
    </source>
</evidence>
<evidence type="ECO:0000259" key="1">
    <source>
        <dbReference type="Pfam" id="PF00144"/>
    </source>
</evidence>
<sequence length="282" mass="31095">MSAIANDLQAFLDQQALRKNMHGIQLGVQSGDGSINFEGAAGAATADQPFFMASITKMFTATVLMQFVDEGLVRLDDKVVSHLPHIDLTGIHMVRGKDCSNQLTLRHLVHQTSGLADYFEGDFVEELERGKDRAFCLTDVLQMVRGMEAQAATDSGKSHYSDTNYQLFGAVIEAVTGEGLQSVFSARIFEPVGMCDTFIFDHTTSQTHPAPVPLFHRSLRLDLPLALSNMASDGGGVWTLTDGLRFLRAYFAGVARRLRNNMAEPGQGSRPKPQIWRRSFRI</sequence>
<dbReference type="InterPro" id="IPR012338">
    <property type="entry name" value="Beta-lactam/transpept-like"/>
</dbReference>
<dbReference type="EMBL" id="CYSA01000026">
    <property type="protein sequence ID" value="CUH67112.1"/>
    <property type="molecule type" value="Genomic_DNA"/>
</dbReference>
<evidence type="ECO:0000313" key="3">
    <source>
        <dbReference type="Proteomes" id="UP000051587"/>
    </source>
</evidence>
<dbReference type="Proteomes" id="UP000051587">
    <property type="component" value="Unassembled WGS sequence"/>
</dbReference>
<dbReference type="PANTHER" id="PTHR43283:SF3">
    <property type="entry name" value="BETA-LACTAMASE FAMILY PROTEIN (AFU_ORTHOLOGUE AFUA_5G07500)"/>
    <property type="match status" value="1"/>
</dbReference>
<dbReference type="InterPro" id="IPR050789">
    <property type="entry name" value="Diverse_Enzym_Activities"/>
</dbReference>
<dbReference type="RefSeq" id="WP_058263536.1">
    <property type="nucleotide sequence ID" value="NZ_CP051181.1"/>
</dbReference>
<dbReference type="PANTHER" id="PTHR43283">
    <property type="entry name" value="BETA-LACTAMASE-RELATED"/>
    <property type="match status" value="1"/>
</dbReference>
<dbReference type="GO" id="GO:0009002">
    <property type="term" value="F:serine-type D-Ala-D-Ala carboxypeptidase activity"/>
    <property type="evidence" value="ECO:0007669"/>
    <property type="project" value="UniProtKB-EC"/>
</dbReference>
<dbReference type="OrthoDB" id="5377981at2"/>
<reference evidence="2 3" key="1">
    <citation type="submission" date="2015-09" db="EMBL/GenBank/DDBJ databases">
        <authorList>
            <consortium name="Swine Surveillance"/>
        </authorList>
    </citation>
    <scope>NUCLEOTIDE SEQUENCE [LARGE SCALE GENOMIC DNA]</scope>
    <source>
        <strain evidence="2 3">CECT 4357</strain>
    </source>
</reference>
<feature type="domain" description="Beta-lactamase-related" evidence="1">
    <location>
        <begin position="18"/>
        <end position="257"/>
    </location>
</feature>
<organism evidence="2 3">
    <name type="scientific">Thalassovita gelatinovora</name>
    <name type="common">Thalassobius gelatinovorus</name>
    <dbReference type="NCBI Taxonomy" id="53501"/>
    <lineage>
        <taxon>Bacteria</taxon>
        <taxon>Pseudomonadati</taxon>
        <taxon>Pseudomonadota</taxon>
        <taxon>Alphaproteobacteria</taxon>
        <taxon>Rhodobacterales</taxon>
        <taxon>Roseobacteraceae</taxon>
        <taxon>Thalassovita</taxon>
    </lineage>
</organism>
<proteinExistence type="predicted"/>
<dbReference type="SUPFAM" id="SSF56601">
    <property type="entry name" value="beta-lactamase/transpeptidase-like"/>
    <property type="match status" value="1"/>
</dbReference>
<dbReference type="InterPro" id="IPR001466">
    <property type="entry name" value="Beta-lactam-related"/>
</dbReference>
<keyword evidence="2" id="KW-0121">Carboxypeptidase</keyword>
<keyword evidence="2" id="KW-0378">Hydrolase</keyword>
<keyword evidence="3" id="KW-1185">Reference proteome</keyword>